<dbReference type="OMA" id="CEENETY"/>
<dbReference type="EMBL" id="UFQT01000054">
    <property type="protein sequence ID" value="SSX19054.1"/>
    <property type="molecule type" value="Genomic_DNA"/>
</dbReference>
<feature type="compositionally biased region" description="Low complexity" evidence="1">
    <location>
        <begin position="271"/>
        <end position="282"/>
    </location>
</feature>
<dbReference type="InterPro" id="IPR023799">
    <property type="entry name" value="RbfA_dom_sf"/>
</dbReference>
<feature type="compositionally biased region" description="Acidic residues" evidence="1">
    <location>
        <begin position="320"/>
        <end position="331"/>
    </location>
</feature>
<reference evidence="2" key="1">
    <citation type="submission" date="2018-04" db="EMBL/GenBank/DDBJ databases">
        <authorList>
            <person name="Go L.Y."/>
            <person name="Mitchell J.A."/>
        </authorList>
    </citation>
    <scope>NUCLEOTIDE SEQUENCE</scope>
    <source>
        <tissue evidence="2">Whole organism</tissue>
    </source>
</reference>
<proteinExistence type="predicted"/>
<dbReference type="PANTHER" id="PTHR14725:SF0">
    <property type="entry name" value="RIBOSOME-BINDING FACTOR A, MITOCHONDRIAL-RELATED"/>
    <property type="match status" value="1"/>
</dbReference>
<name>A0A336LLF1_CULSO</name>
<dbReference type="GO" id="GO:0006364">
    <property type="term" value="P:rRNA processing"/>
    <property type="evidence" value="ECO:0007669"/>
    <property type="project" value="InterPro"/>
</dbReference>
<evidence type="ECO:0000256" key="1">
    <source>
        <dbReference type="SAM" id="MobiDB-lite"/>
    </source>
</evidence>
<dbReference type="VEuPathDB" id="VectorBase:CSON012018"/>
<feature type="region of interest" description="Disordered" evidence="1">
    <location>
        <begin position="269"/>
        <end position="292"/>
    </location>
</feature>
<sequence length="349" mass="40057">MNINILFRRNPRKIICYQTFNYGTSANQIAKAMKKLSILGKSGKRKSWHNTFETPKVLPSASLINKREMSKQGLRRVNVLNKLFMRNITDLMATGEISEELLGKGIQISRVKVTPDFNIVNVFWVASGKDGDVEIEKTLKKAAGAIKHELSELRVMGVVPHITFVKDKKLALVNEVEELLKVAEYPKDYVPSQTAERLKDEFELHHSLSKDLIKKIQALESSESKEDFDELPLPEMQHNVFGLDHNEIMRKIGREKDKVTAAWEQYTTRDGSSSLNSLGSSNVETQQRSEEVKERFRKYLESKEFSAKDRRRRKPRILDPYDDGEIPEVDESVNFHDGDYLDEDSGNKN</sequence>
<dbReference type="Pfam" id="PF02033">
    <property type="entry name" value="RBFA"/>
    <property type="match status" value="1"/>
</dbReference>
<accession>A0A336LLF1</accession>
<dbReference type="InterPro" id="IPR039212">
    <property type="entry name" value="RBFA_mitochondrial"/>
</dbReference>
<evidence type="ECO:0000313" key="2">
    <source>
        <dbReference type="EMBL" id="SSW98668.1"/>
    </source>
</evidence>
<gene>
    <name evidence="3" type="primary">CSON012018</name>
</gene>
<evidence type="ECO:0000313" key="3">
    <source>
        <dbReference type="EMBL" id="SSX19054.1"/>
    </source>
</evidence>
<protein>
    <submittedName>
        <fullName evidence="3">CSON012018 protein</fullName>
    </submittedName>
</protein>
<dbReference type="SUPFAM" id="SSF89919">
    <property type="entry name" value="Ribosome-binding factor A, RbfA"/>
    <property type="match status" value="1"/>
</dbReference>
<dbReference type="EMBL" id="UFQS01000054">
    <property type="protein sequence ID" value="SSW98668.1"/>
    <property type="molecule type" value="Genomic_DNA"/>
</dbReference>
<feature type="compositionally biased region" description="Basic and acidic residues" evidence="1">
    <location>
        <begin position="333"/>
        <end position="349"/>
    </location>
</feature>
<reference evidence="3" key="2">
    <citation type="submission" date="2018-07" db="EMBL/GenBank/DDBJ databases">
        <authorList>
            <person name="Quirk P.G."/>
            <person name="Krulwich T.A."/>
        </authorList>
    </citation>
    <scope>NUCLEOTIDE SEQUENCE</scope>
</reference>
<feature type="region of interest" description="Disordered" evidence="1">
    <location>
        <begin position="306"/>
        <end position="349"/>
    </location>
</feature>
<dbReference type="InterPro" id="IPR000238">
    <property type="entry name" value="RbfA"/>
</dbReference>
<organism evidence="3">
    <name type="scientific">Culicoides sonorensis</name>
    <name type="common">Biting midge</name>
    <dbReference type="NCBI Taxonomy" id="179676"/>
    <lineage>
        <taxon>Eukaryota</taxon>
        <taxon>Metazoa</taxon>
        <taxon>Ecdysozoa</taxon>
        <taxon>Arthropoda</taxon>
        <taxon>Hexapoda</taxon>
        <taxon>Insecta</taxon>
        <taxon>Pterygota</taxon>
        <taxon>Neoptera</taxon>
        <taxon>Endopterygota</taxon>
        <taxon>Diptera</taxon>
        <taxon>Nematocera</taxon>
        <taxon>Chironomoidea</taxon>
        <taxon>Ceratopogonidae</taxon>
        <taxon>Ceratopogoninae</taxon>
        <taxon>Culicoides</taxon>
        <taxon>Monoculicoides</taxon>
    </lineage>
</organism>
<dbReference type="Gene3D" id="3.30.300.20">
    <property type="match status" value="1"/>
</dbReference>
<dbReference type="InterPro" id="IPR015946">
    <property type="entry name" value="KH_dom-like_a/b"/>
</dbReference>
<dbReference type="AlphaFoldDB" id="A0A336LLF1"/>
<dbReference type="PANTHER" id="PTHR14725">
    <property type="entry name" value="RIBOSOME-BINDING FACTOR A, MITOCHONDRIAL-RELATED"/>
    <property type="match status" value="1"/>
</dbReference>